<evidence type="ECO:0000256" key="6">
    <source>
        <dbReference type="ARBA" id="ARBA00023015"/>
    </source>
</evidence>
<evidence type="ECO:0000256" key="4">
    <source>
        <dbReference type="ARBA" id="ARBA00022574"/>
    </source>
</evidence>
<gene>
    <name evidence="11" type="ORF">HOLleu_32599</name>
</gene>
<dbReference type="InterPro" id="IPR051243">
    <property type="entry name" value="PcG_WD-repeat"/>
</dbReference>
<feature type="compositionally biased region" description="Basic and acidic residues" evidence="10">
    <location>
        <begin position="29"/>
        <end position="39"/>
    </location>
</feature>
<evidence type="ECO:0000256" key="5">
    <source>
        <dbReference type="ARBA" id="ARBA00022737"/>
    </source>
</evidence>
<dbReference type="SUPFAM" id="SSF50978">
    <property type="entry name" value="WD40 repeat-like"/>
    <property type="match status" value="1"/>
</dbReference>
<dbReference type="PROSITE" id="PS50082">
    <property type="entry name" value="WD_REPEATS_2"/>
    <property type="match status" value="2"/>
</dbReference>
<feature type="compositionally biased region" description="Acidic residues" evidence="10">
    <location>
        <begin position="56"/>
        <end position="66"/>
    </location>
</feature>
<dbReference type="GO" id="GO:0005634">
    <property type="term" value="C:nucleus"/>
    <property type="evidence" value="ECO:0007669"/>
    <property type="project" value="UniProtKB-SubCell"/>
</dbReference>
<dbReference type="InterPro" id="IPR001680">
    <property type="entry name" value="WD40_rpt"/>
</dbReference>
<feature type="repeat" description="WD" evidence="9">
    <location>
        <begin position="263"/>
        <end position="304"/>
    </location>
</feature>
<dbReference type="InterPro" id="IPR015943">
    <property type="entry name" value="WD40/YVTN_repeat-like_dom_sf"/>
</dbReference>
<keyword evidence="7" id="KW-0804">Transcription</keyword>
<dbReference type="SMART" id="SM00320">
    <property type="entry name" value="WD40"/>
    <property type="match status" value="5"/>
</dbReference>
<name>A0A9Q1BIX5_HOLLE</name>
<evidence type="ECO:0000256" key="9">
    <source>
        <dbReference type="PROSITE-ProRule" id="PRU00221"/>
    </source>
</evidence>
<keyword evidence="8" id="KW-0539">Nucleus</keyword>
<organism evidence="11 12">
    <name type="scientific">Holothuria leucospilota</name>
    <name type="common">Black long sea cucumber</name>
    <name type="synonym">Mertensiothuria leucospilota</name>
    <dbReference type="NCBI Taxonomy" id="206669"/>
    <lineage>
        <taxon>Eukaryota</taxon>
        <taxon>Metazoa</taxon>
        <taxon>Echinodermata</taxon>
        <taxon>Eleutherozoa</taxon>
        <taxon>Echinozoa</taxon>
        <taxon>Holothuroidea</taxon>
        <taxon>Aspidochirotacea</taxon>
        <taxon>Aspidochirotida</taxon>
        <taxon>Holothuriidae</taxon>
        <taxon>Holothuria</taxon>
    </lineage>
</organism>
<evidence type="ECO:0000256" key="8">
    <source>
        <dbReference type="ARBA" id="ARBA00023242"/>
    </source>
</evidence>
<evidence type="ECO:0000313" key="12">
    <source>
        <dbReference type="Proteomes" id="UP001152320"/>
    </source>
</evidence>
<protein>
    <submittedName>
        <fullName evidence="11">Polycomb protein EED</fullName>
    </submittedName>
</protein>
<dbReference type="PROSITE" id="PS00678">
    <property type="entry name" value="WD_REPEATS_1"/>
    <property type="match status" value="1"/>
</dbReference>
<accession>A0A9Q1BIX5</accession>
<dbReference type="FunFam" id="2.130.10.10:FF:000056">
    <property type="entry name" value="Polycomb protein eed"/>
    <property type="match status" value="1"/>
</dbReference>
<dbReference type="InterPro" id="IPR036322">
    <property type="entry name" value="WD40_repeat_dom_sf"/>
</dbReference>
<evidence type="ECO:0000256" key="10">
    <source>
        <dbReference type="SAM" id="MobiDB-lite"/>
    </source>
</evidence>
<evidence type="ECO:0000256" key="3">
    <source>
        <dbReference type="ARBA" id="ARBA00022491"/>
    </source>
</evidence>
<dbReference type="Proteomes" id="UP001152320">
    <property type="component" value="Chromosome 16"/>
</dbReference>
<feature type="region of interest" description="Disordered" evidence="10">
    <location>
        <begin position="14"/>
        <end position="108"/>
    </location>
</feature>
<evidence type="ECO:0000256" key="7">
    <source>
        <dbReference type="ARBA" id="ARBA00023163"/>
    </source>
</evidence>
<dbReference type="InterPro" id="IPR019775">
    <property type="entry name" value="WD40_repeat_CS"/>
</dbReference>
<evidence type="ECO:0000256" key="1">
    <source>
        <dbReference type="ARBA" id="ARBA00004123"/>
    </source>
</evidence>
<keyword evidence="12" id="KW-1185">Reference proteome</keyword>
<dbReference type="Gene3D" id="2.130.10.10">
    <property type="entry name" value="YVTN repeat-like/Quinoprotein amine dehydrogenase"/>
    <property type="match status" value="1"/>
</dbReference>
<dbReference type="OrthoDB" id="7318948at2759"/>
<evidence type="ECO:0000256" key="2">
    <source>
        <dbReference type="ARBA" id="ARBA00008075"/>
    </source>
</evidence>
<dbReference type="AlphaFoldDB" id="A0A9Q1BIX5"/>
<comment type="subcellular location">
    <subcellularLocation>
        <location evidence="1">Nucleus</location>
    </subcellularLocation>
</comment>
<comment type="caution">
    <text evidence="11">The sequence shown here is derived from an EMBL/GenBank/DDBJ whole genome shotgun (WGS) entry which is preliminary data.</text>
</comment>
<feature type="compositionally biased region" description="Polar residues" evidence="10">
    <location>
        <begin position="68"/>
        <end position="79"/>
    </location>
</feature>
<keyword evidence="3" id="KW-0678">Repressor</keyword>
<dbReference type="EMBL" id="JAIZAY010000016">
    <property type="protein sequence ID" value="KAJ8027453.1"/>
    <property type="molecule type" value="Genomic_DNA"/>
</dbReference>
<sequence>MEMLVSWLAVRREENHQGRHHQPCFNMSESDRRLLEPSPKRKKLPFIRENSQDTGTSDDVDLEEAISEISTPTLESNSRSATPTSHTGSSGTGEGVIRRGKGKRKNLKTKPAYKCTTYVKEEHGQPIFGVAINPFYKEGDLLTFATAGSNRVSIYELGETSGIKLLQSYVDADSNENFYCVSWMYEETTGLPLLAAAGSRGIIRIISPITLQCVKHIVAHGNPVNELKVYPNDCNLLLSVSKDNSLRLWNVKTNVLVLVFGGVEGHRDEVLSADFNLDGTRIISCGMDHSLKMWRLNKDSISETIKSSYQYNSAKSPKPFKSMCINIPDFSTRDIHRNYVDCVRWLGDFILSKSCENAIICWKPGSINTPLEEVRPNESQVTVLYSFEYTSCDIWFMRFSIDYWQRVIALGNQIGKVFVWDIDVDDPQKSRFSTFSHPKCLTAIRQTALSKDAGILLCVCDNGTIWRWDRTK</sequence>
<comment type="similarity">
    <text evidence="2">Belongs to the WD repeat ESC family.</text>
</comment>
<keyword evidence="4 9" id="KW-0853">WD repeat</keyword>
<dbReference type="PANTHER" id="PTHR10253">
    <property type="entry name" value="POLYCOMB PROTEIN"/>
    <property type="match status" value="1"/>
</dbReference>
<keyword evidence="5" id="KW-0677">Repeat</keyword>
<reference evidence="11" key="1">
    <citation type="submission" date="2021-10" db="EMBL/GenBank/DDBJ databases">
        <title>Tropical sea cucumber genome reveals ecological adaptation and Cuvierian tubules defense mechanism.</title>
        <authorList>
            <person name="Chen T."/>
        </authorList>
    </citation>
    <scope>NUCLEOTIDE SEQUENCE</scope>
    <source>
        <strain evidence="11">Nanhai2018</strain>
        <tissue evidence="11">Muscle</tissue>
    </source>
</reference>
<evidence type="ECO:0000313" key="11">
    <source>
        <dbReference type="EMBL" id="KAJ8027453.1"/>
    </source>
</evidence>
<feature type="compositionally biased region" description="Basic residues" evidence="10">
    <location>
        <begin position="98"/>
        <end position="108"/>
    </location>
</feature>
<dbReference type="PROSITE" id="PS50294">
    <property type="entry name" value="WD_REPEATS_REGION"/>
    <property type="match status" value="2"/>
</dbReference>
<keyword evidence="6" id="KW-0805">Transcription regulation</keyword>
<feature type="repeat" description="WD" evidence="9">
    <location>
        <begin position="217"/>
        <end position="259"/>
    </location>
</feature>
<proteinExistence type="inferred from homology"/>
<feature type="compositionally biased region" description="Low complexity" evidence="10">
    <location>
        <begin position="80"/>
        <end position="89"/>
    </location>
</feature>
<dbReference type="Pfam" id="PF00400">
    <property type="entry name" value="WD40"/>
    <property type="match status" value="2"/>
</dbReference>